<dbReference type="NCBIfam" id="TIGR01513">
    <property type="entry name" value="NAPRTase_put"/>
    <property type="match status" value="1"/>
</dbReference>
<reference evidence="12" key="1">
    <citation type="submission" date="2023-07" db="EMBL/GenBank/DDBJ databases">
        <title>The genome sequence of Rhodocytophaga aerolata KACC 12507.</title>
        <authorList>
            <person name="Zhang X."/>
        </authorList>
    </citation>
    <scope>NUCLEOTIDE SEQUENCE</scope>
    <source>
        <strain evidence="12">KACC 12507</strain>
    </source>
</reference>
<dbReference type="EMBL" id="JAUKPO010000002">
    <property type="protein sequence ID" value="MDO1445972.1"/>
    <property type="molecule type" value="Genomic_DNA"/>
</dbReference>
<comment type="similarity">
    <text evidence="2 9">Belongs to the NAPRTase family.</text>
</comment>
<dbReference type="GO" id="GO:0004516">
    <property type="term" value="F:nicotinate phosphoribosyltransferase activity"/>
    <property type="evidence" value="ECO:0007669"/>
    <property type="project" value="UniProtKB-EC"/>
</dbReference>
<keyword evidence="13" id="KW-1185">Reference proteome</keyword>
<keyword evidence="12" id="KW-0328">Glycosyltransferase</keyword>
<dbReference type="InterPro" id="IPR040727">
    <property type="entry name" value="NAPRTase_N"/>
</dbReference>
<gene>
    <name evidence="12" type="ORF">Q0590_06895</name>
</gene>
<comment type="PTM">
    <text evidence="9">Transiently phosphorylated on a His residue during the reaction cycle. Phosphorylation strongly increases the affinity for substrates and increases the rate of nicotinate D-ribonucleotide production. Dephosphorylation regenerates the low-affinity form of the enzyme, leading to product release.</text>
</comment>
<dbReference type="InterPro" id="IPR036068">
    <property type="entry name" value="Nicotinate_pribotase-like_C"/>
</dbReference>
<evidence type="ECO:0000259" key="10">
    <source>
        <dbReference type="Pfam" id="PF17767"/>
    </source>
</evidence>
<dbReference type="InterPro" id="IPR007229">
    <property type="entry name" value="Nic_PRibTrfase-Fam"/>
</dbReference>
<evidence type="ECO:0000256" key="5">
    <source>
        <dbReference type="ARBA" id="ARBA00022598"/>
    </source>
</evidence>
<dbReference type="SUPFAM" id="SSF51690">
    <property type="entry name" value="Nicotinate/Quinolinate PRTase C-terminal domain-like"/>
    <property type="match status" value="1"/>
</dbReference>
<dbReference type="Proteomes" id="UP001168528">
    <property type="component" value="Unassembled WGS sequence"/>
</dbReference>
<comment type="caution">
    <text evidence="12">The sequence shown here is derived from an EMBL/GenBank/DDBJ whole genome shotgun (WGS) entry which is preliminary data.</text>
</comment>
<dbReference type="CDD" id="cd01570">
    <property type="entry name" value="NAPRTase_A"/>
    <property type="match status" value="1"/>
</dbReference>
<dbReference type="Pfam" id="PF17767">
    <property type="entry name" value="NAPRTase_N"/>
    <property type="match status" value="1"/>
</dbReference>
<evidence type="ECO:0000313" key="13">
    <source>
        <dbReference type="Proteomes" id="UP001168528"/>
    </source>
</evidence>
<feature type="domain" description="Nicotinate phosphoribosyltransferase C-terminal" evidence="11">
    <location>
        <begin position="373"/>
        <end position="479"/>
    </location>
</feature>
<keyword evidence="4" id="KW-0597">Phosphoprotein</keyword>
<dbReference type="EC" id="6.3.4.21" evidence="3 9"/>
<dbReference type="NCBIfam" id="NF009131">
    <property type="entry name" value="PRK12484.1"/>
    <property type="match status" value="1"/>
</dbReference>
<protein>
    <recommendedName>
        <fullName evidence="3 9">Nicotinate phosphoribosyltransferase</fullName>
        <ecNumber evidence="3 9">6.3.4.21</ecNumber>
    </recommendedName>
</protein>
<keyword evidence="7 9" id="KW-0808">Transferase</keyword>
<evidence type="ECO:0000256" key="3">
    <source>
        <dbReference type="ARBA" id="ARBA00013236"/>
    </source>
</evidence>
<feature type="domain" description="Nicotinate phosphoribosyltransferase N-terminal" evidence="10">
    <location>
        <begin position="14"/>
        <end position="144"/>
    </location>
</feature>
<evidence type="ECO:0000256" key="8">
    <source>
        <dbReference type="ARBA" id="ARBA00048668"/>
    </source>
</evidence>
<keyword evidence="6 9" id="KW-0662">Pyridine nucleotide biosynthesis</keyword>
<comment type="pathway">
    <text evidence="1 9">Cofactor biosynthesis; NAD(+) biosynthesis; nicotinate D-ribonucleotide from nicotinate: step 1/1.</text>
</comment>
<dbReference type="GO" id="GO:0016757">
    <property type="term" value="F:glycosyltransferase activity"/>
    <property type="evidence" value="ECO:0007669"/>
    <property type="project" value="UniProtKB-KW"/>
</dbReference>
<evidence type="ECO:0000256" key="4">
    <source>
        <dbReference type="ARBA" id="ARBA00022553"/>
    </source>
</evidence>
<sequence length="496" mass="55635">MNSSKSLYHNSLTLLTDLYQLTMAYGYWKSGMAGKEAVFNMFFRRNPFQGGYTIACGLAQVIEYLQDLRFAEDDLAYLATLRGNDGQLLFEPAFLEYLQELRFTCDIDAIPEGTVVFPQEPMLRIKGPILQCQLLETPILNMINFQSLIATKAARIGQVVKDEPILEFGLRRAQGIDGGVTASRAAYIGGCAATSNVLAGKLYGIPVKGTHAHSWIMSFDTEEDAFETYAEVMPNNCVFLVDTYDTLEGVKKAIEVGKKLRAKGYKMAGIRLDSGDLAYLSIESRKLLDAAGFTDASILASNDLDEHIIFSLKNQGATINVWGVGTKLVTAYDQPALGGVYKLAAIRNTSGGWDYKLKLSEQAIKISTPGIQQVRRYFNDKEFLADMIYDTESFLPQQNSTIVDPMDYTKRRKLTNTETFEDLLIPVFRQGQQVYTVPPIEDTRLRVKHQLGMFHEGIKRFSNPHIYPVGLEKGLYDFKTDLILQLRNLKSETEEV</sequence>
<evidence type="ECO:0000256" key="7">
    <source>
        <dbReference type="ARBA" id="ARBA00022679"/>
    </source>
</evidence>
<dbReference type="Gene3D" id="3.20.140.10">
    <property type="entry name" value="nicotinate phosphoribosyltransferase"/>
    <property type="match status" value="1"/>
</dbReference>
<evidence type="ECO:0000313" key="12">
    <source>
        <dbReference type="EMBL" id="MDO1445972.1"/>
    </source>
</evidence>
<evidence type="ECO:0000259" key="11">
    <source>
        <dbReference type="Pfam" id="PF17956"/>
    </source>
</evidence>
<evidence type="ECO:0000256" key="9">
    <source>
        <dbReference type="RuleBase" id="RU365100"/>
    </source>
</evidence>
<dbReference type="InterPro" id="IPR013785">
    <property type="entry name" value="Aldolase_TIM"/>
</dbReference>
<dbReference type="InterPro" id="IPR041619">
    <property type="entry name" value="NAPRTase_C"/>
</dbReference>
<dbReference type="PANTHER" id="PTHR11098:SF1">
    <property type="entry name" value="NICOTINATE PHOSPHORIBOSYLTRANSFERASE"/>
    <property type="match status" value="1"/>
</dbReference>
<evidence type="ECO:0000256" key="1">
    <source>
        <dbReference type="ARBA" id="ARBA00004952"/>
    </source>
</evidence>
<dbReference type="SUPFAM" id="SSF54675">
    <property type="entry name" value="Nicotinate/Quinolinate PRTase N-terminal domain-like"/>
    <property type="match status" value="1"/>
</dbReference>
<keyword evidence="5 9" id="KW-0436">Ligase</keyword>
<name>A0ABT8R1J7_9BACT</name>
<evidence type="ECO:0000256" key="6">
    <source>
        <dbReference type="ARBA" id="ARBA00022642"/>
    </source>
</evidence>
<organism evidence="12 13">
    <name type="scientific">Rhodocytophaga aerolata</name>
    <dbReference type="NCBI Taxonomy" id="455078"/>
    <lineage>
        <taxon>Bacteria</taxon>
        <taxon>Pseudomonadati</taxon>
        <taxon>Bacteroidota</taxon>
        <taxon>Cytophagia</taxon>
        <taxon>Cytophagales</taxon>
        <taxon>Rhodocytophagaceae</taxon>
        <taxon>Rhodocytophaga</taxon>
    </lineage>
</organism>
<dbReference type="RefSeq" id="WP_302036768.1">
    <property type="nucleotide sequence ID" value="NZ_JAUKPO010000002.1"/>
</dbReference>
<comment type="catalytic activity">
    <reaction evidence="8 9">
        <text>5-phospho-alpha-D-ribose 1-diphosphate + nicotinate + ATP + H2O = nicotinate beta-D-ribonucleotide + ADP + phosphate + diphosphate</text>
        <dbReference type="Rhea" id="RHEA:36163"/>
        <dbReference type="ChEBI" id="CHEBI:15377"/>
        <dbReference type="ChEBI" id="CHEBI:30616"/>
        <dbReference type="ChEBI" id="CHEBI:32544"/>
        <dbReference type="ChEBI" id="CHEBI:33019"/>
        <dbReference type="ChEBI" id="CHEBI:43474"/>
        <dbReference type="ChEBI" id="CHEBI:57502"/>
        <dbReference type="ChEBI" id="CHEBI:58017"/>
        <dbReference type="ChEBI" id="CHEBI:456216"/>
        <dbReference type="EC" id="6.3.4.21"/>
    </reaction>
</comment>
<dbReference type="NCBIfam" id="NF006695">
    <property type="entry name" value="PRK09243.1-2"/>
    <property type="match status" value="1"/>
</dbReference>
<dbReference type="InterPro" id="IPR006405">
    <property type="entry name" value="Nic_PRibTrfase_pncB"/>
</dbReference>
<evidence type="ECO:0000256" key="2">
    <source>
        <dbReference type="ARBA" id="ARBA00010897"/>
    </source>
</evidence>
<dbReference type="PIRSF" id="PIRSF000484">
    <property type="entry name" value="NAPRT"/>
    <property type="match status" value="1"/>
</dbReference>
<comment type="function">
    <text evidence="9">Catalyzes the first step in the biosynthesis of NAD from nicotinic acid, the ATP-dependent synthesis of beta-nicotinate D-ribonucleotide from nicotinate and 5-phospho-D-ribose 1-phosphate.</text>
</comment>
<accession>A0ABT8R1J7</accession>
<dbReference type="Gene3D" id="3.20.20.70">
    <property type="entry name" value="Aldolase class I"/>
    <property type="match status" value="1"/>
</dbReference>
<proteinExistence type="inferred from homology"/>
<dbReference type="Pfam" id="PF17956">
    <property type="entry name" value="NAPRTase_C"/>
    <property type="match status" value="1"/>
</dbReference>
<dbReference type="PANTHER" id="PTHR11098">
    <property type="entry name" value="NICOTINATE PHOSPHORIBOSYLTRANSFERASE"/>
    <property type="match status" value="1"/>
</dbReference>